<gene>
    <name evidence="8" type="ORF">SAMN04488103_104164</name>
</gene>
<dbReference type="OrthoDB" id="4710659at2"/>
<comment type="subcellular location">
    <subcellularLocation>
        <location evidence="1">Cell membrane</location>
        <topology evidence="1">Multi-pass membrane protein</topology>
    </subcellularLocation>
</comment>
<reference evidence="8 9" key="1">
    <citation type="submission" date="2016-10" db="EMBL/GenBank/DDBJ databases">
        <authorList>
            <person name="de Groot N.N."/>
        </authorList>
    </citation>
    <scope>NUCLEOTIDE SEQUENCE [LARGE SCALE GENOMIC DNA]</scope>
    <source>
        <strain evidence="8 9">DSM 3857</strain>
    </source>
</reference>
<organism evidence="8 9">
    <name type="scientific">Gemmobacter aquatilis</name>
    <dbReference type="NCBI Taxonomy" id="933059"/>
    <lineage>
        <taxon>Bacteria</taxon>
        <taxon>Pseudomonadati</taxon>
        <taxon>Pseudomonadota</taxon>
        <taxon>Alphaproteobacteria</taxon>
        <taxon>Rhodobacterales</taxon>
        <taxon>Paracoccaceae</taxon>
        <taxon>Gemmobacter</taxon>
    </lineage>
</organism>
<evidence type="ECO:0000256" key="1">
    <source>
        <dbReference type="ARBA" id="ARBA00004651"/>
    </source>
</evidence>
<keyword evidence="9" id="KW-1185">Reference proteome</keyword>
<name>A0A1H8FHU6_9RHOB</name>
<accession>A0A1H8FHU6</accession>
<dbReference type="GO" id="GO:0005886">
    <property type="term" value="C:plasma membrane"/>
    <property type="evidence" value="ECO:0007669"/>
    <property type="project" value="UniProtKB-SubCell"/>
</dbReference>
<evidence type="ECO:0000256" key="6">
    <source>
        <dbReference type="ARBA" id="ARBA00023136"/>
    </source>
</evidence>
<dbReference type="AlphaFoldDB" id="A0A1H8FHU6"/>
<evidence type="ECO:0000256" key="7">
    <source>
        <dbReference type="SAM" id="Phobius"/>
    </source>
</evidence>
<dbReference type="Proteomes" id="UP000198761">
    <property type="component" value="Unassembled WGS sequence"/>
</dbReference>
<dbReference type="Pfam" id="PF01891">
    <property type="entry name" value="CbiM"/>
    <property type="match status" value="1"/>
</dbReference>
<feature type="transmembrane region" description="Helical" evidence="7">
    <location>
        <begin position="43"/>
        <end position="61"/>
    </location>
</feature>
<keyword evidence="2" id="KW-0813">Transport</keyword>
<keyword evidence="6 7" id="KW-0472">Membrane</keyword>
<evidence type="ECO:0000313" key="8">
    <source>
        <dbReference type="EMBL" id="SEN31212.1"/>
    </source>
</evidence>
<keyword evidence="4 7" id="KW-0812">Transmembrane</keyword>
<dbReference type="EMBL" id="FOCE01000004">
    <property type="protein sequence ID" value="SEN31212.1"/>
    <property type="molecule type" value="Genomic_DNA"/>
</dbReference>
<evidence type="ECO:0000256" key="4">
    <source>
        <dbReference type="ARBA" id="ARBA00022692"/>
    </source>
</evidence>
<sequence length="225" mass="22939">MHIEPGLVIGAKLLLGAATATTAGLFTLKTALGAIRDQGLASLAARSALATAAVFSFFELLPHAPVGVSEVHLILGSTLFLLFGAAPTAIGLALGLLLQGLVFAPFDLPQYGMNVTTLLVPLFGIAALAKRLIAPGTAYVNLRYGQALALSTAYQAGIVAWVAFWAFYGLGFSASTFASVGTFGAAYMLVVLIEPLVDLGVLAVAKSARGLAGSGLVTPRLHSAA</sequence>
<dbReference type="GO" id="GO:0000041">
    <property type="term" value="P:transition metal ion transport"/>
    <property type="evidence" value="ECO:0007669"/>
    <property type="project" value="InterPro"/>
</dbReference>
<feature type="transmembrane region" description="Helical" evidence="7">
    <location>
        <begin position="180"/>
        <end position="205"/>
    </location>
</feature>
<keyword evidence="5 7" id="KW-1133">Transmembrane helix</keyword>
<evidence type="ECO:0000256" key="5">
    <source>
        <dbReference type="ARBA" id="ARBA00022989"/>
    </source>
</evidence>
<evidence type="ECO:0000256" key="2">
    <source>
        <dbReference type="ARBA" id="ARBA00022448"/>
    </source>
</evidence>
<proteinExistence type="predicted"/>
<evidence type="ECO:0000313" key="9">
    <source>
        <dbReference type="Proteomes" id="UP000198761"/>
    </source>
</evidence>
<dbReference type="STRING" id="933059.SAMN04488103_104164"/>
<feature type="transmembrane region" description="Helical" evidence="7">
    <location>
        <begin position="73"/>
        <end position="98"/>
    </location>
</feature>
<dbReference type="RefSeq" id="WP_091300637.1">
    <property type="nucleotide sequence ID" value="NZ_FOCE01000004.1"/>
</dbReference>
<dbReference type="InterPro" id="IPR002751">
    <property type="entry name" value="CbiM/NikMN"/>
</dbReference>
<dbReference type="Gene3D" id="1.10.1760.20">
    <property type="match status" value="1"/>
</dbReference>
<evidence type="ECO:0000256" key="3">
    <source>
        <dbReference type="ARBA" id="ARBA00022475"/>
    </source>
</evidence>
<feature type="transmembrane region" description="Helical" evidence="7">
    <location>
        <begin position="147"/>
        <end position="168"/>
    </location>
</feature>
<keyword evidence="3" id="KW-1003">Cell membrane</keyword>
<protein>
    <submittedName>
        <fullName evidence="8">Cobalt uptake substrate-specific transmembrane region</fullName>
    </submittedName>
</protein>
<feature type="transmembrane region" description="Helical" evidence="7">
    <location>
        <begin position="118"/>
        <end position="140"/>
    </location>
</feature>